<dbReference type="Proteomes" id="UP000184164">
    <property type="component" value="Unassembled WGS sequence"/>
</dbReference>
<evidence type="ECO:0000256" key="1">
    <source>
        <dbReference type="ARBA" id="ARBA00004442"/>
    </source>
</evidence>
<dbReference type="AlphaFoldDB" id="A0A1M4WJU1"/>
<dbReference type="EMBL" id="FQUM01000002">
    <property type="protein sequence ID" value="SHE81476.1"/>
    <property type="molecule type" value="Genomic_DNA"/>
</dbReference>
<feature type="domain" description="RagB/SusD" evidence="6">
    <location>
        <begin position="322"/>
        <end position="600"/>
    </location>
</feature>
<sequence length="600" mass="69176">MKKKFIILLIAIVSFYSCEDILDVTPDGRVTLNEVFQDPELTAKYLSNCYNNIPKKGFWYYFWANIPTGICDETWDCDDGQGLQIAKMYKGMTSSTGHPLEEPNIPSMDGLYWSKYWTQIRTINVFLERIPSAVVETEAIRERWTAEAHVLRAYFFLQLIKWYGGLPIETEAIPLDYDYSKMKRNTFVECAEQIVDDCDFAIQCETLPWRIKSEAEIHRMTKAIAAAIRSEASLFAASPQNNGGENIWEWAYKVNKESLDMLLANGYELYTKVHNTNLYNSAYEEYFVETADLNENPRDRETIWQNRHKAAGHFVIRGFPIEGGYMAGCVPTQELVDAFDMVTTGKPVLNLAKPYKDETKLQPNYNPDSGYDLQNPYKDRDPRFYATVFYNGSYKLMSGISTKIETYVGGNCGIHPNNRSHTRTGYYSKKFMHPESGPLRPQDDGTWKYYRLGAVYLNAAEAAAECGKTDEAMKYVNTIRHRAGFPASVDVKASSKEEAILLVRHERRVELCYEEHRYFDTRRWSMPDEDNIVEKFSTGMEITKNADNTFSYKRILVGTLDSSSPSKMSYERKYHWMPIPLAEVSKLETQTGQKWQNPGW</sequence>
<dbReference type="PROSITE" id="PS51257">
    <property type="entry name" value="PROKAR_LIPOPROTEIN"/>
    <property type="match status" value="1"/>
</dbReference>
<dbReference type="STRING" id="1484053.SAMN05444274_102468"/>
<protein>
    <submittedName>
        <fullName evidence="8">Starch-binding associating with outer membrane</fullName>
    </submittedName>
</protein>
<comment type="subcellular location">
    <subcellularLocation>
        <location evidence="1">Cell outer membrane</location>
    </subcellularLocation>
</comment>
<keyword evidence="3" id="KW-0732">Signal</keyword>
<dbReference type="Gene3D" id="1.25.40.390">
    <property type="match status" value="1"/>
</dbReference>
<dbReference type="Pfam" id="PF07980">
    <property type="entry name" value="SusD_RagB"/>
    <property type="match status" value="1"/>
</dbReference>
<name>A0A1M4WJU1_9BACT</name>
<reference evidence="8 9" key="1">
    <citation type="submission" date="2016-11" db="EMBL/GenBank/DDBJ databases">
        <authorList>
            <person name="Jaros S."/>
            <person name="Januszkiewicz K."/>
            <person name="Wedrychowicz H."/>
        </authorList>
    </citation>
    <scope>NUCLEOTIDE SEQUENCE [LARGE SCALE GENOMIC DNA]</scope>
    <source>
        <strain evidence="8 9">DSM 26910</strain>
    </source>
</reference>
<evidence type="ECO:0000256" key="4">
    <source>
        <dbReference type="ARBA" id="ARBA00023136"/>
    </source>
</evidence>
<evidence type="ECO:0000256" key="2">
    <source>
        <dbReference type="ARBA" id="ARBA00006275"/>
    </source>
</evidence>
<evidence type="ECO:0000256" key="5">
    <source>
        <dbReference type="ARBA" id="ARBA00023237"/>
    </source>
</evidence>
<dbReference type="RefSeq" id="WP_083570614.1">
    <property type="nucleotide sequence ID" value="NZ_FQUM01000002.1"/>
</dbReference>
<keyword evidence="4" id="KW-0472">Membrane</keyword>
<accession>A0A1M4WJU1</accession>
<dbReference type="InterPro" id="IPR033985">
    <property type="entry name" value="SusD-like_N"/>
</dbReference>
<proteinExistence type="inferred from homology"/>
<evidence type="ECO:0000256" key="3">
    <source>
        <dbReference type="ARBA" id="ARBA00022729"/>
    </source>
</evidence>
<keyword evidence="9" id="KW-1185">Reference proteome</keyword>
<evidence type="ECO:0000313" key="9">
    <source>
        <dbReference type="Proteomes" id="UP000184164"/>
    </source>
</evidence>
<gene>
    <name evidence="8" type="ORF">SAMN05444274_102468</name>
</gene>
<evidence type="ECO:0000259" key="7">
    <source>
        <dbReference type="Pfam" id="PF14322"/>
    </source>
</evidence>
<evidence type="ECO:0000259" key="6">
    <source>
        <dbReference type="Pfam" id="PF07980"/>
    </source>
</evidence>
<dbReference type="GO" id="GO:0009279">
    <property type="term" value="C:cell outer membrane"/>
    <property type="evidence" value="ECO:0007669"/>
    <property type="project" value="UniProtKB-SubCell"/>
</dbReference>
<dbReference type="SUPFAM" id="SSF48452">
    <property type="entry name" value="TPR-like"/>
    <property type="match status" value="1"/>
</dbReference>
<feature type="domain" description="SusD-like N-terminal" evidence="7">
    <location>
        <begin position="110"/>
        <end position="228"/>
    </location>
</feature>
<comment type="similarity">
    <text evidence="2">Belongs to the SusD family.</text>
</comment>
<dbReference type="InterPro" id="IPR012944">
    <property type="entry name" value="SusD_RagB_dom"/>
</dbReference>
<dbReference type="InterPro" id="IPR011990">
    <property type="entry name" value="TPR-like_helical_dom_sf"/>
</dbReference>
<evidence type="ECO:0000313" key="8">
    <source>
        <dbReference type="EMBL" id="SHE81476.1"/>
    </source>
</evidence>
<dbReference type="Pfam" id="PF14322">
    <property type="entry name" value="SusD-like_3"/>
    <property type="match status" value="1"/>
</dbReference>
<dbReference type="OrthoDB" id="1109873at2"/>
<keyword evidence="5" id="KW-0998">Cell outer membrane</keyword>
<organism evidence="8 9">
    <name type="scientific">Mariniphaga anaerophila</name>
    <dbReference type="NCBI Taxonomy" id="1484053"/>
    <lineage>
        <taxon>Bacteria</taxon>
        <taxon>Pseudomonadati</taxon>
        <taxon>Bacteroidota</taxon>
        <taxon>Bacteroidia</taxon>
        <taxon>Marinilabiliales</taxon>
        <taxon>Prolixibacteraceae</taxon>
        <taxon>Mariniphaga</taxon>
    </lineage>
</organism>